<protein>
    <submittedName>
        <fullName evidence="7">Membrane protein</fullName>
    </submittedName>
</protein>
<dbReference type="GO" id="GO:0016020">
    <property type="term" value="C:membrane"/>
    <property type="evidence" value="ECO:0007669"/>
    <property type="project" value="UniProtKB-SubCell"/>
</dbReference>
<evidence type="ECO:0000256" key="2">
    <source>
        <dbReference type="ARBA" id="ARBA00009773"/>
    </source>
</evidence>
<evidence type="ECO:0000256" key="5">
    <source>
        <dbReference type="ARBA" id="ARBA00023136"/>
    </source>
</evidence>
<reference evidence="7 8" key="1">
    <citation type="submission" date="2013-08" db="EMBL/GenBank/DDBJ databases">
        <authorList>
            <person name="Huang J."/>
            <person name="Wang G."/>
        </authorList>
    </citation>
    <scope>NUCLEOTIDE SEQUENCE [LARGE SCALE GENOMIC DNA]</scope>
    <source>
        <strain evidence="7 8">JSM 072002</strain>
    </source>
</reference>
<gene>
    <name evidence="7" type="ORF">N784_01845</name>
</gene>
<evidence type="ECO:0000256" key="4">
    <source>
        <dbReference type="ARBA" id="ARBA00022989"/>
    </source>
</evidence>
<dbReference type="eggNOG" id="COG0628">
    <property type="taxonomic scope" value="Bacteria"/>
</dbReference>
<feature type="transmembrane region" description="Helical" evidence="6">
    <location>
        <begin position="332"/>
        <end position="353"/>
    </location>
</feature>
<evidence type="ECO:0000256" key="6">
    <source>
        <dbReference type="SAM" id="Phobius"/>
    </source>
</evidence>
<dbReference type="RefSeq" id="WP_036831434.1">
    <property type="nucleotide sequence ID" value="NZ_AVPG01000001.1"/>
</dbReference>
<comment type="similarity">
    <text evidence="2">Belongs to the autoinducer-2 exporter (AI-2E) (TC 2.A.86) family.</text>
</comment>
<feature type="transmembrane region" description="Helical" evidence="6">
    <location>
        <begin position="176"/>
        <end position="194"/>
    </location>
</feature>
<feature type="transmembrane region" description="Helical" evidence="6">
    <location>
        <begin position="12"/>
        <end position="30"/>
    </location>
</feature>
<dbReference type="PANTHER" id="PTHR21716:SF68">
    <property type="entry name" value="TRANSPORT PROTEIN YTVI-RELATED"/>
    <property type="match status" value="1"/>
</dbReference>
<dbReference type="Pfam" id="PF01594">
    <property type="entry name" value="AI-2E_transport"/>
    <property type="match status" value="1"/>
</dbReference>
<keyword evidence="5 6" id="KW-0472">Membrane</keyword>
<dbReference type="InterPro" id="IPR002549">
    <property type="entry name" value="AI-2E-like"/>
</dbReference>
<feature type="transmembrane region" description="Helical" evidence="6">
    <location>
        <begin position="36"/>
        <end position="58"/>
    </location>
</feature>
<keyword evidence="8" id="KW-1185">Reference proteome</keyword>
<dbReference type="AlphaFoldDB" id="A0A0A5GAR0"/>
<dbReference type="NCBIfam" id="TIGR02872">
    <property type="entry name" value="spore_ytvI"/>
    <property type="match status" value="1"/>
</dbReference>
<dbReference type="Proteomes" id="UP000030401">
    <property type="component" value="Unassembled WGS sequence"/>
</dbReference>
<comment type="subcellular location">
    <subcellularLocation>
        <location evidence="1">Membrane</location>
        <topology evidence="1">Multi-pass membrane protein</topology>
    </subcellularLocation>
</comment>
<feature type="transmembrane region" description="Helical" evidence="6">
    <location>
        <begin position="258"/>
        <end position="285"/>
    </location>
</feature>
<feature type="transmembrane region" description="Helical" evidence="6">
    <location>
        <begin position="292"/>
        <end position="312"/>
    </location>
</feature>
<dbReference type="PANTHER" id="PTHR21716">
    <property type="entry name" value="TRANSMEMBRANE PROTEIN"/>
    <property type="match status" value="1"/>
</dbReference>
<accession>A0A0A5GAR0</accession>
<keyword evidence="3 6" id="KW-0812">Transmembrane</keyword>
<dbReference type="EMBL" id="AVPG01000001">
    <property type="protein sequence ID" value="KGX89094.1"/>
    <property type="molecule type" value="Genomic_DNA"/>
</dbReference>
<name>A0A0A5GAR0_9BACI</name>
<feature type="transmembrane region" description="Helical" evidence="6">
    <location>
        <begin position="70"/>
        <end position="93"/>
    </location>
</feature>
<sequence length="377" mass="42905">MDLDKFWQYFWRFARLLYVAFIILIGFIVVTNLFQYTYPFIVALVMAYIMNPLVNVLVNKTRLPRGASVFISILAIIVFLLSVVTFLVLELIAGTKYLSEHLPEHFETLVTYIQDMFSFYLVPLYEQVNSFFKMLEPAQQQQLIHTIEGFGDSFAQAGANMLESILKWLPETLSHIPNLATGIVFSVLGTFFISKDWYKWGDRIKNYTPDKIIQSTIHLFNGLQTALFGFIKAQFTLISMTAIIVLIGLLILRVDYAITIAVITGAIDLLPYLGTGLIFVPWIIYMFFTGNYFLTIGLSILYSIVILQRQFMEPKVLSTNINVDPLATLVSLFVGYQVFGFLGLIIGPVLLVVSKTLFKTGIIQEVWDFIIGPKKDI</sequence>
<evidence type="ECO:0000313" key="7">
    <source>
        <dbReference type="EMBL" id="KGX89094.1"/>
    </source>
</evidence>
<proteinExistence type="inferred from homology"/>
<dbReference type="GO" id="GO:0055085">
    <property type="term" value="P:transmembrane transport"/>
    <property type="evidence" value="ECO:0007669"/>
    <property type="project" value="TreeGrafter"/>
</dbReference>
<dbReference type="InterPro" id="IPR014227">
    <property type="entry name" value="YtvI-like"/>
</dbReference>
<comment type="caution">
    <text evidence="7">The sequence shown here is derived from an EMBL/GenBank/DDBJ whole genome shotgun (WGS) entry which is preliminary data.</text>
</comment>
<evidence type="ECO:0000256" key="1">
    <source>
        <dbReference type="ARBA" id="ARBA00004141"/>
    </source>
</evidence>
<dbReference type="OrthoDB" id="9774361at2"/>
<evidence type="ECO:0000313" key="8">
    <source>
        <dbReference type="Proteomes" id="UP000030401"/>
    </source>
</evidence>
<organism evidence="7 8">
    <name type="scientific">Pontibacillus litoralis JSM 072002</name>
    <dbReference type="NCBI Taxonomy" id="1385512"/>
    <lineage>
        <taxon>Bacteria</taxon>
        <taxon>Bacillati</taxon>
        <taxon>Bacillota</taxon>
        <taxon>Bacilli</taxon>
        <taxon>Bacillales</taxon>
        <taxon>Bacillaceae</taxon>
        <taxon>Pontibacillus</taxon>
    </lineage>
</organism>
<keyword evidence="4 6" id="KW-1133">Transmembrane helix</keyword>
<feature type="transmembrane region" description="Helical" evidence="6">
    <location>
        <begin position="235"/>
        <end position="252"/>
    </location>
</feature>
<evidence type="ECO:0000256" key="3">
    <source>
        <dbReference type="ARBA" id="ARBA00022692"/>
    </source>
</evidence>